<dbReference type="AlphaFoldDB" id="A0A811T6H0"/>
<dbReference type="GO" id="GO:0000272">
    <property type="term" value="P:polysaccharide catabolic process"/>
    <property type="evidence" value="ECO:0007669"/>
    <property type="project" value="InterPro"/>
</dbReference>
<organism evidence="1 2">
    <name type="scientific">Candidatus Argoarchaeum ethanivorans</name>
    <dbReference type="NCBI Taxonomy" id="2608793"/>
    <lineage>
        <taxon>Archaea</taxon>
        <taxon>Methanobacteriati</taxon>
        <taxon>Methanobacteriota</taxon>
        <taxon>Stenosarchaea group</taxon>
        <taxon>Methanomicrobia</taxon>
        <taxon>Methanosarcinales</taxon>
        <taxon>Methanosarcinales incertae sedis</taxon>
        <taxon>GOM Arc I cluster</taxon>
        <taxon>Candidatus Argoarchaeum</taxon>
    </lineage>
</organism>
<dbReference type="GO" id="GO:0004553">
    <property type="term" value="F:hydrolase activity, hydrolyzing O-glycosyl compounds"/>
    <property type="evidence" value="ECO:0007669"/>
    <property type="project" value="InterPro"/>
</dbReference>
<comment type="caution">
    <text evidence="1">The sequence shown here is derived from an EMBL/GenBank/DDBJ whole genome shotgun (WGS) entry which is preliminary data.</text>
</comment>
<dbReference type="InterPro" id="IPR036439">
    <property type="entry name" value="Dockerin_dom_sf"/>
</dbReference>
<dbReference type="Gene3D" id="1.10.1330.10">
    <property type="entry name" value="Dockerin domain"/>
    <property type="match status" value="1"/>
</dbReference>
<proteinExistence type="predicted"/>
<name>A0A811T6H0_9EURY</name>
<dbReference type="Pfam" id="PF00404">
    <property type="entry name" value="Dockerin_1"/>
    <property type="match status" value="1"/>
</dbReference>
<accession>A0A811T6H0</accession>
<reference evidence="1" key="1">
    <citation type="submission" date="2020-10" db="EMBL/GenBank/DDBJ databases">
        <authorList>
            <person name="Hahn C.J."/>
            <person name="Laso-Perez R."/>
            <person name="Vulcano F."/>
            <person name="Vaziourakis K.-M."/>
            <person name="Stokke R."/>
            <person name="Steen I.H."/>
            <person name="Teske A."/>
            <person name="Boetius A."/>
            <person name="Liebeke M."/>
            <person name="Amann R."/>
            <person name="Knittel K."/>
        </authorList>
    </citation>
    <scope>NUCLEOTIDE SEQUENCE</scope>
    <source>
        <strain evidence="1">Gfbio:e3339647-f889-4370-9287-4fb5cb688e4c:AG392D22_GoMArc1</strain>
    </source>
</reference>
<gene>
    <name evidence="1" type="ORF">EMLJLAPB_00088</name>
</gene>
<dbReference type="InterPro" id="IPR002105">
    <property type="entry name" value="Dockerin_1_rpt"/>
</dbReference>
<protein>
    <recommendedName>
        <fullName evidence="3">Dockerin domain-containing protein</fullName>
    </recommendedName>
</protein>
<evidence type="ECO:0008006" key="3">
    <source>
        <dbReference type="Google" id="ProtNLM"/>
    </source>
</evidence>
<dbReference type="CDD" id="cd14256">
    <property type="entry name" value="Dockerin_I"/>
    <property type="match status" value="1"/>
</dbReference>
<evidence type="ECO:0000313" key="2">
    <source>
        <dbReference type="Proteomes" id="UP000634805"/>
    </source>
</evidence>
<dbReference type="SUPFAM" id="SSF63446">
    <property type="entry name" value="Type I dockerin domain"/>
    <property type="match status" value="1"/>
</dbReference>
<evidence type="ECO:0000313" key="1">
    <source>
        <dbReference type="EMBL" id="CAD6491260.1"/>
    </source>
</evidence>
<sequence>MTAENIKNLDVTLYPAPFWSTIKINCSGQNMTTTVLGKTITTPLDQSIDETGSVSFSMSFPIEIFGMSLDFFGEKDITVSGDAADGALTVNLKLAACLRGDMDCDDEITSTDAAITLQHAVSGEYDTIADVSGNGRVTSLDALMILQMADR</sequence>
<dbReference type="EMBL" id="CAJHIS010000002">
    <property type="protein sequence ID" value="CAD6491260.1"/>
    <property type="molecule type" value="Genomic_DNA"/>
</dbReference>
<dbReference type="Proteomes" id="UP000634805">
    <property type="component" value="Unassembled WGS sequence"/>
</dbReference>